<dbReference type="GO" id="GO:0015175">
    <property type="term" value="F:neutral L-amino acid transmembrane transporter activity"/>
    <property type="evidence" value="ECO:0007669"/>
    <property type="project" value="TreeGrafter"/>
</dbReference>
<feature type="transmembrane region" description="Helical" evidence="6">
    <location>
        <begin position="405"/>
        <end position="422"/>
    </location>
</feature>
<proteinExistence type="inferred from homology"/>
<feature type="transmembrane region" description="Helical" evidence="6">
    <location>
        <begin position="262"/>
        <end position="282"/>
    </location>
</feature>
<feature type="compositionally biased region" description="Basic and acidic residues" evidence="7">
    <location>
        <begin position="1"/>
        <end position="11"/>
    </location>
</feature>
<reference evidence="8 9" key="1">
    <citation type="submission" date="2021-02" db="EMBL/GenBank/DDBJ databases">
        <title>Genome assembly of Pseudopithomyces chartarum.</title>
        <authorList>
            <person name="Jauregui R."/>
            <person name="Singh J."/>
            <person name="Voisey C."/>
        </authorList>
    </citation>
    <scope>NUCLEOTIDE SEQUENCE [LARGE SCALE GENOMIC DNA]</scope>
    <source>
        <strain evidence="8 9">AGR01</strain>
    </source>
</reference>
<organism evidence="8 9">
    <name type="scientific">Pseudopithomyces chartarum</name>
    <dbReference type="NCBI Taxonomy" id="1892770"/>
    <lineage>
        <taxon>Eukaryota</taxon>
        <taxon>Fungi</taxon>
        <taxon>Dikarya</taxon>
        <taxon>Ascomycota</taxon>
        <taxon>Pezizomycotina</taxon>
        <taxon>Dothideomycetes</taxon>
        <taxon>Pleosporomycetidae</taxon>
        <taxon>Pleosporales</taxon>
        <taxon>Massarineae</taxon>
        <taxon>Didymosphaeriaceae</taxon>
        <taxon>Pseudopithomyces</taxon>
    </lineage>
</organism>
<dbReference type="GO" id="GO:0005886">
    <property type="term" value="C:plasma membrane"/>
    <property type="evidence" value="ECO:0007669"/>
    <property type="project" value="TreeGrafter"/>
</dbReference>
<evidence type="ECO:0000256" key="7">
    <source>
        <dbReference type="SAM" id="MobiDB-lite"/>
    </source>
</evidence>
<name>A0AAN6LXZ7_9PLEO</name>
<protein>
    <recommendedName>
        <fullName evidence="6">Amino acid transporter</fullName>
    </recommendedName>
</protein>
<comment type="subcellular location">
    <subcellularLocation>
        <location evidence="1 6">Membrane</location>
        <topology evidence="1 6">Multi-pass membrane protein</topology>
    </subcellularLocation>
</comment>
<feature type="transmembrane region" description="Helical" evidence="6">
    <location>
        <begin position="428"/>
        <end position="455"/>
    </location>
</feature>
<keyword evidence="3 6" id="KW-0812">Transmembrane</keyword>
<feature type="transmembrane region" description="Helical" evidence="6">
    <location>
        <begin position="111"/>
        <end position="130"/>
    </location>
</feature>
<accession>A0AAN6LXZ7</accession>
<dbReference type="InterPro" id="IPR001991">
    <property type="entry name" value="Na-dicarboxylate_symporter"/>
</dbReference>
<evidence type="ECO:0000256" key="3">
    <source>
        <dbReference type="ARBA" id="ARBA00022692"/>
    </source>
</evidence>
<feature type="region of interest" description="Disordered" evidence="7">
    <location>
        <begin position="492"/>
        <end position="511"/>
    </location>
</feature>
<comment type="similarity">
    <text evidence="6">Belongs to the dicarboxylate/amino acid:cation symporter (DAACS) (TC 2.A.23) family.</text>
</comment>
<evidence type="ECO:0000313" key="9">
    <source>
        <dbReference type="Proteomes" id="UP001280581"/>
    </source>
</evidence>
<dbReference type="GO" id="GO:0015501">
    <property type="term" value="F:glutamate:sodium symporter activity"/>
    <property type="evidence" value="ECO:0007669"/>
    <property type="project" value="TreeGrafter"/>
</dbReference>
<dbReference type="InterPro" id="IPR050746">
    <property type="entry name" value="DAACS"/>
</dbReference>
<dbReference type="Gene3D" id="1.10.3860.10">
    <property type="entry name" value="Sodium:dicarboxylate symporter"/>
    <property type="match status" value="1"/>
</dbReference>
<feature type="region of interest" description="Disordered" evidence="7">
    <location>
        <begin position="1"/>
        <end position="43"/>
    </location>
</feature>
<evidence type="ECO:0000313" key="8">
    <source>
        <dbReference type="EMBL" id="KAK3209582.1"/>
    </source>
</evidence>
<feature type="transmembrane region" description="Helical" evidence="6">
    <location>
        <begin position="150"/>
        <end position="172"/>
    </location>
</feature>
<keyword evidence="6" id="KW-0769">Symport</keyword>
<dbReference type="AlphaFoldDB" id="A0AAN6LXZ7"/>
<dbReference type="PRINTS" id="PR00173">
    <property type="entry name" value="EDTRNSPORT"/>
</dbReference>
<dbReference type="Pfam" id="PF00375">
    <property type="entry name" value="SDF"/>
    <property type="match status" value="1"/>
</dbReference>
<sequence>MAVDEVSRDVRNPTPPPTEHHVKEEFTPQIGPVKTNESSTNEDPAYDPYAGHHEPKKLTFWETCKEPGSALQIIACALLAVAIALPIAFKVDPSNSRLQAASTILNIPGRLWLRGLTAVVMPLIATAMILAMQRLKEMTGGGNKLAKWSVAYYVSTSIIAIVHATILISLVWRPLYTVVSDSDLAFKSEKDEAQAVERSEKDVPDVVVDIFDSFIPSNIFQALANNQLLAILVTAVVVGYLLKPKGPLMKAVEEVDALITKVIVFLIKLAPIGVFFLILSNLMTLDIASIGQNLGLLIGSSLVSMFVHLVIILPLLFFAFCRQNPFTYWVKCSPAWITAWGTASSAATLPVTMRCVRARGWPETVIKFCVPLGCLVNMDGTAIYFPAVVVFMAETQGKVLNAGEYVIVILLATLSSIATTPIPSSSLVLTVIICQAVGVEITGMYAVVVAIDWFIDRFRTMLNVSSDLFAVGIITKLSGISDDDTVTYEPTAQDTLAETQGAPGTRQDSRV</sequence>
<evidence type="ECO:0000256" key="1">
    <source>
        <dbReference type="ARBA" id="ARBA00004141"/>
    </source>
</evidence>
<keyword evidence="9" id="KW-1185">Reference proteome</keyword>
<feature type="transmembrane region" description="Helical" evidence="6">
    <location>
        <begin position="294"/>
        <end position="321"/>
    </location>
</feature>
<evidence type="ECO:0000256" key="4">
    <source>
        <dbReference type="ARBA" id="ARBA00022989"/>
    </source>
</evidence>
<dbReference type="SUPFAM" id="SSF118215">
    <property type="entry name" value="Proton glutamate symport protein"/>
    <property type="match status" value="1"/>
</dbReference>
<feature type="transmembrane region" description="Helical" evidence="6">
    <location>
        <begin position="219"/>
        <end position="242"/>
    </location>
</feature>
<gene>
    <name evidence="8" type="ORF">GRF29_44g69548</name>
</gene>
<evidence type="ECO:0000256" key="2">
    <source>
        <dbReference type="ARBA" id="ARBA00022448"/>
    </source>
</evidence>
<keyword evidence="5 6" id="KW-0472">Membrane</keyword>
<feature type="transmembrane region" description="Helical" evidence="6">
    <location>
        <begin position="70"/>
        <end position="91"/>
    </location>
</feature>
<keyword evidence="2 6" id="KW-0813">Transport</keyword>
<dbReference type="EMBL" id="WVTA01000005">
    <property type="protein sequence ID" value="KAK3209582.1"/>
    <property type="molecule type" value="Genomic_DNA"/>
</dbReference>
<dbReference type="InterPro" id="IPR036458">
    <property type="entry name" value="Na:dicarbo_symporter_sf"/>
</dbReference>
<dbReference type="Proteomes" id="UP001280581">
    <property type="component" value="Unassembled WGS sequence"/>
</dbReference>
<dbReference type="PANTHER" id="PTHR11958:SF63">
    <property type="entry name" value="AMINO ACID TRANSPORTER"/>
    <property type="match status" value="1"/>
</dbReference>
<dbReference type="GO" id="GO:0005313">
    <property type="term" value="F:L-glutamate transmembrane transporter activity"/>
    <property type="evidence" value="ECO:0007669"/>
    <property type="project" value="TreeGrafter"/>
</dbReference>
<evidence type="ECO:0000256" key="6">
    <source>
        <dbReference type="RuleBase" id="RU361216"/>
    </source>
</evidence>
<keyword evidence="4 6" id="KW-1133">Transmembrane helix</keyword>
<evidence type="ECO:0000256" key="5">
    <source>
        <dbReference type="ARBA" id="ARBA00023136"/>
    </source>
</evidence>
<dbReference type="PANTHER" id="PTHR11958">
    <property type="entry name" value="SODIUM/DICARBOXYLATE SYMPORTER-RELATED"/>
    <property type="match status" value="1"/>
</dbReference>
<comment type="caution">
    <text evidence="8">The sequence shown here is derived from an EMBL/GenBank/DDBJ whole genome shotgun (WGS) entry which is preliminary data.</text>
</comment>